<dbReference type="Pfam" id="PF12348">
    <property type="entry name" value="CLASP_N"/>
    <property type="match status" value="1"/>
</dbReference>
<evidence type="ECO:0000259" key="2">
    <source>
        <dbReference type="SMART" id="SM01349"/>
    </source>
</evidence>
<dbReference type="SUPFAM" id="SSF48371">
    <property type="entry name" value="ARM repeat"/>
    <property type="match status" value="1"/>
</dbReference>
<accession>A0ABD1N3J8</accession>
<feature type="region of interest" description="Disordered" evidence="1">
    <location>
        <begin position="65"/>
        <end position="103"/>
    </location>
</feature>
<comment type="caution">
    <text evidence="3">The sequence shown here is derived from an EMBL/GenBank/DDBJ whole genome shotgun (WGS) entry which is preliminary data.</text>
</comment>
<dbReference type="Proteomes" id="UP001603857">
    <property type="component" value="Unassembled WGS sequence"/>
</dbReference>
<evidence type="ECO:0000313" key="4">
    <source>
        <dbReference type="Proteomes" id="UP001603857"/>
    </source>
</evidence>
<dbReference type="PANTHER" id="PTHR21567">
    <property type="entry name" value="CLASP"/>
    <property type="match status" value="1"/>
</dbReference>
<feature type="domain" description="TOG" evidence="2">
    <location>
        <begin position="114"/>
        <end position="344"/>
    </location>
</feature>
<dbReference type="InterPro" id="IPR024395">
    <property type="entry name" value="CLASP_N_dom"/>
</dbReference>
<dbReference type="InterPro" id="IPR011989">
    <property type="entry name" value="ARM-like"/>
</dbReference>
<dbReference type="EMBL" id="JBGMDY010000003">
    <property type="protein sequence ID" value="KAL2341765.1"/>
    <property type="molecule type" value="Genomic_DNA"/>
</dbReference>
<dbReference type="InterPro" id="IPR016024">
    <property type="entry name" value="ARM-type_fold"/>
</dbReference>
<reference evidence="3 4" key="1">
    <citation type="submission" date="2024-08" db="EMBL/GenBank/DDBJ databases">
        <title>Insights into the chromosomal genome structure of Flemingia macrophylla.</title>
        <authorList>
            <person name="Ding Y."/>
            <person name="Zhao Y."/>
            <person name="Bi W."/>
            <person name="Wu M."/>
            <person name="Zhao G."/>
            <person name="Gong Y."/>
            <person name="Li W."/>
            <person name="Zhang P."/>
        </authorList>
    </citation>
    <scope>NUCLEOTIDE SEQUENCE [LARGE SCALE GENOMIC DNA]</scope>
    <source>
        <strain evidence="3">DYQJB</strain>
        <tissue evidence="3">Leaf</tissue>
    </source>
</reference>
<evidence type="ECO:0000313" key="3">
    <source>
        <dbReference type="EMBL" id="KAL2341765.1"/>
    </source>
</evidence>
<gene>
    <name evidence="3" type="ORF">Fmac_009705</name>
</gene>
<organism evidence="3 4">
    <name type="scientific">Flemingia macrophylla</name>
    <dbReference type="NCBI Taxonomy" id="520843"/>
    <lineage>
        <taxon>Eukaryota</taxon>
        <taxon>Viridiplantae</taxon>
        <taxon>Streptophyta</taxon>
        <taxon>Embryophyta</taxon>
        <taxon>Tracheophyta</taxon>
        <taxon>Spermatophyta</taxon>
        <taxon>Magnoliopsida</taxon>
        <taxon>eudicotyledons</taxon>
        <taxon>Gunneridae</taxon>
        <taxon>Pentapetalae</taxon>
        <taxon>rosids</taxon>
        <taxon>fabids</taxon>
        <taxon>Fabales</taxon>
        <taxon>Fabaceae</taxon>
        <taxon>Papilionoideae</taxon>
        <taxon>50 kb inversion clade</taxon>
        <taxon>NPAAA clade</taxon>
        <taxon>indigoferoid/millettioid clade</taxon>
        <taxon>Phaseoleae</taxon>
        <taxon>Flemingia</taxon>
    </lineage>
</organism>
<dbReference type="Gene3D" id="1.25.10.10">
    <property type="entry name" value="Leucine-rich Repeat Variant"/>
    <property type="match status" value="1"/>
</dbReference>
<dbReference type="PANTHER" id="PTHR21567:SF65">
    <property type="entry name" value="ARM REPEAT SUPERFAMILY PROTEIN"/>
    <property type="match status" value="1"/>
</dbReference>
<dbReference type="AlphaFoldDB" id="A0ABD1N3J8"/>
<protein>
    <recommendedName>
        <fullName evidence="2">TOG domain-containing protein</fullName>
    </recommendedName>
</protein>
<proteinExistence type="predicted"/>
<evidence type="ECO:0000256" key="1">
    <source>
        <dbReference type="SAM" id="MobiDB-lite"/>
    </source>
</evidence>
<keyword evidence="4" id="KW-1185">Reference proteome</keyword>
<name>A0ABD1N3J8_9FABA</name>
<dbReference type="InterPro" id="IPR034085">
    <property type="entry name" value="TOG"/>
</dbReference>
<dbReference type="SMART" id="SM01349">
    <property type="entry name" value="TOG"/>
    <property type="match status" value="1"/>
</dbReference>
<sequence>MLPLHTHKSPPQRLFPFSNLKRKKSRFLYHQSNRYTIKISHSLISSSSLCSATATLTMALRPIDNALPTTPERPRKQSKIATLKQQDRAPVNDENQAPLPSSGDATIDYVSSENLKPLSDPQVKIQSLVEDLDSNNWTKVCESLNDARRFALYHSSLLFPILGKIVLVVAKTMRNPRSALCKTAIMAAADIFSAFGDKLLDPSTSDAFDGLLLQLLLKASQDKRFVCEEADRALGLMVSSMTPLPLLQKLRVYVSHKNLRVRAKAAVSVSDCVSKMGLEQMEEFGLAELIEVAADLLNDRLPDARDAARSIATSMYEAMTKEAEQKIELWQSFCQSKLPPIHALSILKIVKP</sequence>